<dbReference type="eggNOG" id="ENOG5031S92">
    <property type="taxonomic scope" value="Bacteria"/>
</dbReference>
<reference evidence="3 4" key="1">
    <citation type="journal article" date="2007" name="Nature">
        <title>Light stimulates growth of proteorhodopsin-containing marine Flavobacteria.</title>
        <authorList>
            <person name="Gomez-Consarnau L."/>
            <person name="Gonzalez J.M."/>
            <person name="Coll-Llado M."/>
            <person name="Gourdon P."/>
            <person name="Pascher T."/>
            <person name="Neutze R."/>
            <person name="Pedros-Alio C."/>
            <person name="Pinhassi J."/>
        </authorList>
    </citation>
    <scope>NUCLEOTIDE SEQUENCE [LARGE SCALE GENOMIC DNA]</scope>
    <source>
        <strain evidence="3 4">MED217</strain>
    </source>
</reference>
<protein>
    <recommendedName>
        <fullName evidence="2">Putative auto-transporter adhesin head GIN domain-containing protein</fullName>
    </recommendedName>
</protein>
<dbReference type="Pfam" id="PF10988">
    <property type="entry name" value="DUF2807"/>
    <property type="match status" value="1"/>
</dbReference>
<dbReference type="OrthoDB" id="704821at2"/>
<feature type="signal peptide" evidence="1">
    <location>
        <begin position="1"/>
        <end position="18"/>
    </location>
</feature>
<feature type="domain" description="Putative auto-transporter adhesin head GIN" evidence="2">
    <location>
        <begin position="27"/>
        <end position="206"/>
    </location>
</feature>
<dbReference type="InterPro" id="IPR021255">
    <property type="entry name" value="DUF2807"/>
</dbReference>
<keyword evidence="4" id="KW-1185">Reference proteome</keyword>
<dbReference type="STRING" id="398720.MED217_18456"/>
<dbReference type="AlphaFoldDB" id="A3XRG2"/>
<evidence type="ECO:0000313" key="3">
    <source>
        <dbReference type="EMBL" id="EAQ47855.1"/>
    </source>
</evidence>
<dbReference type="Proteomes" id="UP000001601">
    <property type="component" value="Unassembled WGS sequence"/>
</dbReference>
<proteinExistence type="predicted"/>
<name>A3XRG2_LEEBM</name>
<evidence type="ECO:0000256" key="1">
    <source>
        <dbReference type="SAM" id="SignalP"/>
    </source>
</evidence>
<dbReference type="RefSeq" id="WP_009782018.1">
    <property type="nucleotide sequence ID" value="NZ_CH672395.1"/>
</dbReference>
<comment type="caution">
    <text evidence="3">The sequence shown here is derived from an EMBL/GenBank/DDBJ whole genome shotgun (WGS) entry which is preliminary data.</text>
</comment>
<accession>A3XRG2</accession>
<keyword evidence="1" id="KW-0732">Signal</keyword>
<feature type="chain" id="PRO_5002662718" description="Putative auto-transporter adhesin head GIN domain-containing protein" evidence="1">
    <location>
        <begin position="19"/>
        <end position="223"/>
    </location>
</feature>
<sequence>MKKLIMAVLLVTAGATFAQDNTKDVGDFTEVKVFDRMRVNLIKDSENKVYLKGKDTEYIELVNKDGVLKIRMDFDKIFDGNETFVEVHYNDLKVIDGNEGAEIVVNELLEQPKIEIRVQEGAQVTAGLKVENAEMRAVTGGIITASGSAINQNVEVNTGGVFEGKSLETTDTKIRIQAGGEADIFARRTAEVKIRAGGDVDVYGNPTELIKNKFIGGRVRVME</sequence>
<gene>
    <name evidence="3" type="ORF">MED217_18456</name>
</gene>
<dbReference type="Gene3D" id="2.160.20.120">
    <property type="match status" value="1"/>
</dbReference>
<dbReference type="EMBL" id="AANC01000012">
    <property type="protein sequence ID" value="EAQ47855.1"/>
    <property type="molecule type" value="Genomic_DNA"/>
</dbReference>
<evidence type="ECO:0000313" key="4">
    <source>
        <dbReference type="Proteomes" id="UP000001601"/>
    </source>
</evidence>
<dbReference type="HOGENOM" id="CLU_102881_0_0_10"/>
<organism evidence="3 4">
    <name type="scientific">Leeuwenhoekiella blandensis (strain CECT 7118 / CCUG 51940 / KCTC 22103 / MED217)</name>
    <name type="common">Flavobacterium sp. (strain MED217)</name>
    <dbReference type="NCBI Taxonomy" id="398720"/>
    <lineage>
        <taxon>Bacteria</taxon>
        <taxon>Pseudomonadati</taxon>
        <taxon>Bacteroidota</taxon>
        <taxon>Flavobacteriia</taxon>
        <taxon>Flavobacteriales</taxon>
        <taxon>Flavobacteriaceae</taxon>
        <taxon>Leeuwenhoekiella</taxon>
    </lineage>
</organism>
<evidence type="ECO:0000259" key="2">
    <source>
        <dbReference type="Pfam" id="PF10988"/>
    </source>
</evidence>